<protein>
    <submittedName>
        <fullName evidence="2">HET domain-containing protein</fullName>
    </submittedName>
</protein>
<comment type="caution">
    <text evidence="2">The sequence shown here is derived from an EMBL/GenBank/DDBJ whole genome shotgun (WGS) entry which is preliminary data.</text>
</comment>
<organism evidence="2 3">
    <name type="scientific">Colletotrichum nymphaeae SA-01</name>
    <dbReference type="NCBI Taxonomy" id="1460502"/>
    <lineage>
        <taxon>Eukaryota</taxon>
        <taxon>Fungi</taxon>
        <taxon>Dikarya</taxon>
        <taxon>Ascomycota</taxon>
        <taxon>Pezizomycotina</taxon>
        <taxon>Sordariomycetes</taxon>
        <taxon>Hypocreomycetidae</taxon>
        <taxon>Glomerellales</taxon>
        <taxon>Glomerellaceae</taxon>
        <taxon>Colletotrichum</taxon>
        <taxon>Colletotrichum acutatum species complex</taxon>
    </lineage>
</organism>
<dbReference type="InterPro" id="IPR010730">
    <property type="entry name" value="HET"/>
</dbReference>
<dbReference type="AlphaFoldDB" id="A0A135UL05"/>
<name>A0A135UL05_9PEZI</name>
<dbReference type="PANTHER" id="PTHR24148">
    <property type="entry name" value="ANKYRIN REPEAT DOMAIN-CONTAINING PROTEIN 39 HOMOLOG-RELATED"/>
    <property type="match status" value="1"/>
</dbReference>
<evidence type="ECO:0000259" key="1">
    <source>
        <dbReference type="Pfam" id="PF06985"/>
    </source>
</evidence>
<proteinExistence type="predicted"/>
<reference evidence="2 3" key="1">
    <citation type="submission" date="2014-02" db="EMBL/GenBank/DDBJ databases">
        <title>The genome sequence of Colletotrichum nymphaeae SA-01.</title>
        <authorList>
            <person name="Baroncelli R."/>
            <person name="Thon M.R."/>
        </authorList>
    </citation>
    <scope>NUCLEOTIDE SEQUENCE [LARGE SCALE GENOMIC DNA]</scope>
    <source>
        <strain evidence="2 3">SA-01</strain>
    </source>
</reference>
<dbReference type="Pfam" id="PF06985">
    <property type="entry name" value="HET"/>
    <property type="match status" value="1"/>
</dbReference>
<dbReference type="OrthoDB" id="2157530at2759"/>
<sequence>MIQYSRQEQLRSTDTSRNYSAVSYAWGLPDFSVDLVIDQSSIREDIITPKQSLLRITPTVDSILRYLRDPHKSLYLWIDALCIDQRDENDKAVQIPQMGEIYRCAETVHVWLGDVDADEVAIAFVNIRMAHAFSAATESSKTDLCKSLMMLTQKPWFTRRWVIQEIKLADRAVLHYGKHSIEYARFRTAWYLVESRMISQDSLGHLRLLLKHDVTEDLLELLWGFHTAKCSDPRDRLAALYGFLPQSEQPIDLQYDQLDWKEMYRRLAERSINEGTVSASRVILHLSAFGPVAGRSLDDAEYPSWVPDWTGVRQRGMASGEFHMDCQFSTDRADKPWAEFSNEIGVLETEGPSSDPHLDDNLSGREKEMPWFQEARQDIPSACHLSNPITFESGHATRFSAGQKKLRVRWSPIRGGLYGRSARLILTLPQELVVEKDMLWKHVLSCLDPIKDNFVGPESWFRATGLFAIILGSMDVVSEEKDYLSRWPLEMLMGKLYEAFRAGFENLESLTGEQILLLTLIGSILQRFALVVLHPLPYLGNSTIQYNSIRLEPEYGLAPHDMELGDILIPFDEKQQGFKIRNYRSTGPGSVDRDFMYEEEHVVEVSICLRPMSPKLVHKASDNFQDELSLPSDKIAAMTDDSQETYRDRPDDPEFLYPPSYVRTARFLGPAYCMSKSHGGILNIGQYSTVYEPDYWVREEIWNDYGHAWGAGLCRPLNIDIV</sequence>
<feature type="domain" description="Heterokaryon incompatibility" evidence="1">
    <location>
        <begin position="19"/>
        <end position="165"/>
    </location>
</feature>
<dbReference type="EMBL" id="JEMN01000449">
    <property type="protein sequence ID" value="KXH61027.1"/>
    <property type="molecule type" value="Genomic_DNA"/>
</dbReference>
<evidence type="ECO:0000313" key="3">
    <source>
        <dbReference type="Proteomes" id="UP000070054"/>
    </source>
</evidence>
<evidence type="ECO:0000313" key="2">
    <source>
        <dbReference type="EMBL" id="KXH61027.1"/>
    </source>
</evidence>
<dbReference type="Proteomes" id="UP000070054">
    <property type="component" value="Unassembled WGS sequence"/>
</dbReference>
<dbReference type="PANTHER" id="PTHR24148:SF64">
    <property type="entry name" value="HETEROKARYON INCOMPATIBILITY DOMAIN-CONTAINING PROTEIN"/>
    <property type="match status" value="1"/>
</dbReference>
<gene>
    <name evidence="2" type="ORF">CNYM01_11854</name>
</gene>
<keyword evidence="3" id="KW-1185">Reference proteome</keyword>
<dbReference type="InterPro" id="IPR052895">
    <property type="entry name" value="HetReg/Transcr_Mod"/>
</dbReference>
<accession>A0A135UL05</accession>